<dbReference type="OrthoDB" id="9860380at2"/>
<proteinExistence type="predicted"/>
<dbReference type="InterPro" id="IPR007813">
    <property type="entry name" value="PilN"/>
</dbReference>
<dbReference type="EMBL" id="BAOS01000001">
    <property type="protein sequence ID" value="GAX59229.1"/>
    <property type="molecule type" value="Genomic_DNA"/>
</dbReference>
<keyword evidence="2" id="KW-1185">Reference proteome</keyword>
<dbReference type="PANTHER" id="PTHR40278:SF1">
    <property type="entry name" value="DNA UTILIZATION PROTEIN HOFN"/>
    <property type="match status" value="1"/>
</dbReference>
<organism evidence="1 2">
    <name type="scientific">Candidatus Scalindua japonica</name>
    <dbReference type="NCBI Taxonomy" id="1284222"/>
    <lineage>
        <taxon>Bacteria</taxon>
        <taxon>Pseudomonadati</taxon>
        <taxon>Planctomycetota</taxon>
        <taxon>Candidatus Brocadiia</taxon>
        <taxon>Candidatus Brocadiales</taxon>
        <taxon>Candidatus Scalinduaceae</taxon>
        <taxon>Candidatus Scalindua</taxon>
    </lineage>
</organism>
<accession>A0A286TTJ0</accession>
<dbReference type="RefSeq" id="WP_096892364.1">
    <property type="nucleotide sequence ID" value="NZ_BAOS01000001.1"/>
</dbReference>
<comment type="caution">
    <text evidence="1">The sequence shown here is derived from an EMBL/GenBank/DDBJ whole genome shotgun (WGS) entry which is preliminary data.</text>
</comment>
<dbReference type="AlphaFoldDB" id="A0A286TTJ0"/>
<dbReference type="Proteomes" id="UP000218542">
    <property type="component" value="Unassembled WGS sequence"/>
</dbReference>
<protein>
    <submittedName>
        <fullName evidence="1">Metalloendopeptidase</fullName>
    </submittedName>
</protein>
<evidence type="ECO:0000313" key="1">
    <source>
        <dbReference type="EMBL" id="GAX59229.1"/>
    </source>
</evidence>
<gene>
    <name evidence="1" type="ORF">SCALIN_C01_0160</name>
</gene>
<evidence type="ECO:0000313" key="2">
    <source>
        <dbReference type="Proteomes" id="UP000218542"/>
    </source>
</evidence>
<dbReference type="InterPro" id="IPR052534">
    <property type="entry name" value="Extracell_DNA_Util/SecSys_Comp"/>
</dbReference>
<reference evidence="1 2" key="1">
    <citation type="journal article" date="2017" name="Environ. Microbiol. Rep.">
        <title>Genetic diversity of marine anaerobic ammonium-oxidizing bacteria as revealed by genomic and proteomic analyses of 'Candidatus Scalindua japonica'.</title>
        <authorList>
            <person name="Oshiki M."/>
            <person name="Mizuto K."/>
            <person name="Kimura Z."/>
            <person name="Kindaichi T."/>
            <person name="Satoh H."/>
            <person name="Okabe S."/>
        </authorList>
    </citation>
    <scope>NUCLEOTIDE SEQUENCE [LARGE SCALE GENOMIC DNA]</scope>
    <source>
        <strain evidence="2">husup-a2</strain>
    </source>
</reference>
<name>A0A286TTJ0_9BACT</name>
<dbReference type="PANTHER" id="PTHR40278">
    <property type="entry name" value="DNA UTILIZATION PROTEIN HOFN"/>
    <property type="match status" value="1"/>
</dbReference>
<dbReference type="Pfam" id="PF05137">
    <property type="entry name" value="PilN"/>
    <property type="match status" value="1"/>
</dbReference>
<sequence length="199" mass="23084">MALREINLIPSDILSSRYLRRHLLFWAVLLIALLSLPGSFYAYQTQFVLNKERPMKNLENIHALIGTKIDDIYRIQAELERLDQQQGVLKTIKRNLPYSSVLYQLSNIMNEYAWLTSLTIDSTPGKDRIDNDKLELTGLALSNDKLGNFLISLSSDDLFKDVVLKYAKEIRGKRYYQASKVDKGLIQFQITCRMYEDNQ</sequence>